<keyword evidence="1" id="KW-0732">Signal</keyword>
<keyword evidence="3" id="KW-1185">Reference proteome</keyword>
<reference evidence="2 3" key="1">
    <citation type="submission" date="2016-10" db="EMBL/GenBank/DDBJ databases">
        <title>Genome sequence of Streptomyces sp. MUSC 1.</title>
        <authorList>
            <person name="Lee L.-H."/>
            <person name="Ser H.-L."/>
            <person name="Law J.W.-F."/>
        </authorList>
    </citation>
    <scope>NUCLEOTIDE SEQUENCE [LARGE SCALE GENOMIC DNA]</scope>
    <source>
        <strain evidence="2 3">MUSC 1</strain>
    </source>
</reference>
<evidence type="ECO:0008006" key="4">
    <source>
        <dbReference type="Google" id="ProtNLM"/>
    </source>
</evidence>
<dbReference type="Proteomes" id="UP000179642">
    <property type="component" value="Unassembled WGS sequence"/>
</dbReference>
<dbReference type="RefSeq" id="WP_071386700.1">
    <property type="nucleotide sequence ID" value="NZ_MLYO01000137.1"/>
</dbReference>
<feature type="signal peptide" evidence="1">
    <location>
        <begin position="1"/>
        <end position="32"/>
    </location>
</feature>
<feature type="chain" id="PRO_5010237069" description="SGNH hydrolase-type esterase domain-containing protein" evidence="1">
    <location>
        <begin position="33"/>
        <end position="138"/>
    </location>
</feature>
<proteinExistence type="predicted"/>
<gene>
    <name evidence="2" type="ORF">BIV23_44525</name>
</gene>
<evidence type="ECO:0000313" key="2">
    <source>
        <dbReference type="EMBL" id="OIJ85561.1"/>
    </source>
</evidence>
<organism evidence="2 3">
    <name type="scientific">Streptomyces monashensis</name>
    <dbReference type="NCBI Taxonomy" id="1678012"/>
    <lineage>
        <taxon>Bacteria</taxon>
        <taxon>Bacillati</taxon>
        <taxon>Actinomycetota</taxon>
        <taxon>Actinomycetes</taxon>
        <taxon>Kitasatosporales</taxon>
        <taxon>Streptomycetaceae</taxon>
        <taxon>Streptomyces</taxon>
    </lineage>
</organism>
<dbReference type="Gene3D" id="3.40.50.1110">
    <property type="entry name" value="SGNH hydrolase"/>
    <property type="match status" value="1"/>
</dbReference>
<name>A0A1S2NW11_9ACTN</name>
<protein>
    <recommendedName>
        <fullName evidence="4">SGNH hydrolase-type esterase domain-containing protein</fullName>
    </recommendedName>
</protein>
<sequence>MRHPANRLRTRALAVGLALTAAAVLPSGSASAADHYEWAALGDSYTAGGFVGAPQPALGDASRDGCDRTTDAYPGVVERELAEFPPGKPVHLTNVSCGNATIADIARSRVSAYARTWPWQDFRETGLCHRAPVTLRHG</sequence>
<comment type="caution">
    <text evidence="2">The sequence shown here is derived from an EMBL/GenBank/DDBJ whole genome shotgun (WGS) entry which is preliminary data.</text>
</comment>
<dbReference type="InterPro" id="IPR036514">
    <property type="entry name" value="SGNH_hydro_sf"/>
</dbReference>
<dbReference type="AlphaFoldDB" id="A0A1S2NW11"/>
<dbReference type="EMBL" id="MLYO01000137">
    <property type="protein sequence ID" value="OIJ85561.1"/>
    <property type="molecule type" value="Genomic_DNA"/>
</dbReference>
<accession>A0A1S2NW11</accession>
<evidence type="ECO:0000313" key="3">
    <source>
        <dbReference type="Proteomes" id="UP000179642"/>
    </source>
</evidence>
<dbReference type="SUPFAM" id="SSF52266">
    <property type="entry name" value="SGNH hydrolase"/>
    <property type="match status" value="1"/>
</dbReference>
<evidence type="ECO:0000256" key="1">
    <source>
        <dbReference type="SAM" id="SignalP"/>
    </source>
</evidence>